<feature type="transmembrane region" description="Helical" evidence="1">
    <location>
        <begin position="110"/>
        <end position="132"/>
    </location>
</feature>
<gene>
    <name evidence="2" type="ORF">ENJ89_02155</name>
</gene>
<feature type="transmembrane region" description="Helical" evidence="1">
    <location>
        <begin position="139"/>
        <end position="158"/>
    </location>
</feature>
<feature type="transmembrane region" description="Helical" evidence="1">
    <location>
        <begin position="468"/>
        <end position="486"/>
    </location>
</feature>
<feature type="transmembrane region" description="Helical" evidence="1">
    <location>
        <begin position="429"/>
        <end position="447"/>
    </location>
</feature>
<keyword evidence="1" id="KW-1133">Transmembrane helix</keyword>
<feature type="transmembrane region" description="Helical" evidence="1">
    <location>
        <begin position="265"/>
        <end position="288"/>
    </location>
</feature>
<dbReference type="EMBL" id="DROD01000156">
    <property type="protein sequence ID" value="HHJ51974.1"/>
    <property type="molecule type" value="Genomic_DNA"/>
</dbReference>
<dbReference type="Gene3D" id="1.25.40.10">
    <property type="entry name" value="Tetratricopeptide repeat domain"/>
    <property type="match status" value="1"/>
</dbReference>
<keyword evidence="1" id="KW-0812">Transmembrane</keyword>
<dbReference type="InterPro" id="IPR052724">
    <property type="entry name" value="GT117_domain-containing"/>
</dbReference>
<feature type="transmembrane region" description="Helical" evidence="1">
    <location>
        <begin position="170"/>
        <end position="198"/>
    </location>
</feature>
<keyword evidence="1" id="KW-0472">Membrane</keyword>
<comment type="caution">
    <text evidence="2">The sequence shown here is derived from an EMBL/GenBank/DDBJ whole genome shotgun (WGS) entry which is preliminary data.</text>
</comment>
<dbReference type="Pfam" id="PF11028">
    <property type="entry name" value="TMEM260-like"/>
    <property type="match status" value="1"/>
</dbReference>
<feature type="transmembrane region" description="Helical" evidence="1">
    <location>
        <begin position="376"/>
        <end position="392"/>
    </location>
</feature>
<evidence type="ECO:0000313" key="2">
    <source>
        <dbReference type="EMBL" id="HHJ51974.1"/>
    </source>
</evidence>
<name>A0A7V5UE90_CALAY</name>
<sequence length="879" mass="101825">MQKLNRIVAGLIFVFTTIIYLMTVAPTMSFWDCGEFIACSYRLAVPHPPGAPLFLLVGRIMTLLPISHDIAFRVNLISVFSSSLTIMLLYLIIVHLIRQWKGELKTKSDWLMAIFSGVIGSLAFAFTHSFWFNSAEAEVYAASMLFTSLIVWLILVWATKADQPGNERYLLMIAYLIGLAIAVHLLNVLALPFVVMVYYYKKYEFNLKTFLYMTGITMLIMLAIYPGMVKYVPIMALKFGAFGLAIFFIAIIWAAAWAVNNKKTVYTLIFGSILLISIGYSSYATIYIRSNLNPNIDENNPENLKNFVSYIEREQYGEHSITDRYDVWKSSENAKNYDSVWDFFWNYQIKKMYIRYFNWQFIGMADDETNVDPSKFWALPFLLGLIGIYWHFRRDPKHALAVLALFFMTGLAIILYLNQPDPQPRERDYSYVGSFFAYSIWIGLGFMGVMELIKDYLLKAKEEIKPMVMYAAFLVLLIAVPGNMLAKNFHSHNRSGNYVAWDYSYNMLMSCEPNAILFTNGDNDTFPLWYLQEVEGIRTDVRIVNLSLLNTDWYIYQLRDLPPKVPMRMSDAEIDHVGVRPWKKQTVSIRVPKNVALSAKTEFENQFKIKELNVPDKIEFVLKPPINTRYGGLLRTQDYMILNILAANRWRKPVYFAVTVPQSNLLGGLRKYMRMDGLVMKLVPFKNWTISPTNLEKNLLHVYKYRNLDNPKVYFNRNIKSLLQNYRSGFIELARYYLINGNMDKVREVLAFMQDKIRPNVIPWTNLQIRIAKDAFYALADSAYLDTLLNDDSRVPDLPYISRHLLQFGKPQAAEKLLEKAYDLNPGNPQILSLLLSDYQMQGKSDKAVEALQLWLQLHPNDRNAKRIMESIKKQAQKD</sequence>
<feature type="transmembrane region" description="Helical" evidence="1">
    <location>
        <begin position="399"/>
        <end position="417"/>
    </location>
</feature>
<dbReference type="SUPFAM" id="SSF48452">
    <property type="entry name" value="TPR-like"/>
    <property type="match status" value="1"/>
</dbReference>
<proteinExistence type="predicted"/>
<dbReference type="Pfam" id="PF14559">
    <property type="entry name" value="TPR_19"/>
    <property type="match status" value="1"/>
</dbReference>
<feature type="transmembrane region" description="Helical" evidence="1">
    <location>
        <begin position="210"/>
        <end position="228"/>
    </location>
</feature>
<feature type="transmembrane region" description="Helical" evidence="1">
    <location>
        <begin position="234"/>
        <end position="258"/>
    </location>
</feature>
<protein>
    <submittedName>
        <fullName evidence="2">DUF2723 domain-containing protein</fullName>
    </submittedName>
</protein>
<organism evidence="2">
    <name type="scientific">Caldithrix abyssi</name>
    <dbReference type="NCBI Taxonomy" id="187145"/>
    <lineage>
        <taxon>Bacteria</taxon>
        <taxon>Pseudomonadati</taxon>
        <taxon>Calditrichota</taxon>
        <taxon>Calditrichia</taxon>
        <taxon>Calditrichales</taxon>
        <taxon>Calditrichaceae</taxon>
        <taxon>Caldithrix</taxon>
    </lineage>
</organism>
<reference evidence="2" key="1">
    <citation type="journal article" date="2020" name="mSystems">
        <title>Genome- and Community-Level Interaction Insights into Carbon Utilization and Element Cycling Functions of Hydrothermarchaeota in Hydrothermal Sediment.</title>
        <authorList>
            <person name="Zhou Z."/>
            <person name="Liu Y."/>
            <person name="Xu W."/>
            <person name="Pan J."/>
            <person name="Luo Z.H."/>
            <person name="Li M."/>
        </authorList>
    </citation>
    <scope>NUCLEOTIDE SEQUENCE [LARGE SCALE GENOMIC DNA]</scope>
    <source>
        <strain evidence="2">HyVt-527</strain>
    </source>
</reference>
<accession>A0A7V5UE90</accession>
<feature type="transmembrane region" description="Helical" evidence="1">
    <location>
        <begin position="74"/>
        <end position="98"/>
    </location>
</feature>
<dbReference type="PANTHER" id="PTHR16214:SF3">
    <property type="entry name" value="TRANSMEMBRANE PROTEIN 260"/>
    <property type="match status" value="1"/>
</dbReference>
<dbReference type="InterPro" id="IPR011990">
    <property type="entry name" value="TPR-like_helical_dom_sf"/>
</dbReference>
<feature type="transmembrane region" description="Helical" evidence="1">
    <location>
        <begin position="51"/>
        <end position="67"/>
    </location>
</feature>
<evidence type="ECO:0000256" key="1">
    <source>
        <dbReference type="SAM" id="Phobius"/>
    </source>
</evidence>
<dbReference type="PANTHER" id="PTHR16214">
    <property type="entry name" value="TRANSMEMBRANE PROTEIN 260"/>
    <property type="match status" value="1"/>
</dbReference>
<dbReference type="AlphaFoldDB" id="A0A7V5UE90"/>
<dbReference type="Proteomes" id="UP000886124">
    <property type="component" value="Unassembled WGS sequence"/>
</dbReference>
<dbReference type="InterPro" id="IPR021280">
    <property type="entry name" value="TMEM260-like"/>
</dbReference>
<feature type="transmembrane region" description="Helical" evidence="1">
    <location>
        <begin position="7"/>
        <end position="31"/>
    </location>
</feature>